<dbReference type="InterPro" id="IPR013320">
    <property type="entry name" value="ConA-like_dom_sf"/>
</dbReference>
<dbReference type="AlphaFoldDB" id="A0A0F9AXX6"/>
<comment type="caution">
    <text evidence="1">The sequence shown here is derived from an EMBL/GenBank/DDBJ whole genome shotgun (WGS) entry which is preliminary data.</text>
</comment>
<sequence length="216" mass="23702">MLSRPAEQVRVGKGEQLFADDFAKGAGNWLAYGQCVTRNEGDAFRLKDEKVAHPDAMMWTRKQFGGDFLAEFVFIPHTKGTRAGALFAICGLPRKPKTLAVCVGATMNTYNYGIDAYHFSMHRGTTGLGNVRRVGPGLKLLISGKDPCPKPGQAYKVAIGKVGPTIFLIVDGKLVHSYLDAATYGPLLTKGHIGLRHWAGLDASYKDFRVYRLVRK</sequence>
<accession>A0A0F9AXX6</accession>
<dbReference type="EMBL" id="LAZR01055070">
    <property type="protein sequence ID" value="KKK77201.1"/>
    <property type="molecule type" value="Genomic_DNA"/>
</dbReference>
<gene>
    <name evidence="1" type="ORF">LCGC14_2856000</name>
</gene>
<proteinExistence type="predicted"/>
<evidence type="ECO:0008006" key="2">
    <source>
        <dbReference type="Google" id="ProtNLM"/>
    </source>
</evidence>
<name>A0A0F9AXX6_9ZZZZ</name>
<reference evidence="1" key="1">
    <citation type="journal article" date="2015" name="Nature">
        <title>Complex archaea that bridge the gap between prokaryotes and eukaryotes.</title>
        <authorList>
            <person name="Spang A."/>
            <person name="Saw J.H."/>
            <person name="Jorgensen S.L."/>
            <person name="Zaremba-Niedzwiedzka K."/>
            <person name="Martijn J."/>
            <person name="Lind A.E."/>
            <person name="van Eijk R."/>
            <person name="Schleper C."/>
            <person name="Guy L."/>
            <person name="Ettema T.J."/>
        </authorList>
    </citation>
    <scope>NUCLEOTIDE SEQUENCE</scope>
</reference>
<organism evidence="1">
    <name type="scientific">marine sediment metagenome</name>
    <dbReference type="NCBI Taxonomy" id="412755"/>
    <lineage>
        <taxon>unclassified sequences</taxon>
        <taxon>metagenomes</taxon>
        <taxon>ecological metagenomes</taxon>
    </lineage>
</organism>
<dbReference type="SUPFAM" id="SSF49899">
    <property type="entry name" value="Concanavalin A-like lectins/glucanases"/>
    <property type="match status" value="1"/>
</dbReference>
<dbReference type="Gene3D" id="2.60.120.200">
    <property type="match status" value="1"/>
</dbReference>
<feature type="non-terminal residue" evidence="1">
    <location>
        <position position="1"/>
    </location>
</feature>
<dbReference type="InterPro" id="IPR015305">
    <property type="entry name" value="DUF1961"/>
</dbReference>
<evidence type="ECO:0000313" key="1">
    <source>
        <dbReference type="EMBL" id="KKK77201.1"/>
    </source>
</evidence>
<dbReference type="Pfam" id="PF09224">
    <property type="entry name" value="DUF1961"/>
    <property type="match status" value="1"/>
</dbReference>
<protein>
    <recommendedName>
        <fullName evidence="2">3-keto-disaccharide hydrolase domain-containing protein</fullName>
    </recommendedName>
</protein>